<sequence length="116" mass="13385">MDAVFEIKKLFADYPFLLELGKQLRAVREKTGYMCSMSMLCEITSRSFYSFSKSKDKPKPHPRHTRPSYGAELPTNRTACSPTSEDFTSLRAFRTTCLFPKFPDHPLTPRHLPPPR</sequence>
<keyword evidence="3" id="KW-1185">Reference proteome</keyword>
<comment type="caution">
    <text evidence="2">The sequence shown here is derived from an EMBL/GenBank/DDBJ whole genome shotgun (WGS) entry which is preliminary data.</text>
</comment>
<feature type="region of interest" description="Disordered" evidence="1">
    <location>
        <begin position="51"/>
        <end position="84"/>
    </location>
</feature>
<feature type="compositionally biased region" description="Polar residues" evidence="1">
    <location>
        <begin position="75"/>
        <end position="84"/>
    </location>
</feature>
<accession>A0A8X6JAR9</accession>
<protein>
    <submittedName>
        <fullName evidence="2">Uncharacterized protein</fullName>
    </submittedName>
</protein>
<organism evidence="2 3">
    <name type="scientific">Trichonephila clavata</name>
    <name type="common">Joro spider</name>
    <name type="synonym">Nephila clavata</name>
    <dbReference type="NCBI Taxonomy" id="2740835"/>
    <lineage>
        <taxon>Eukaryota</taxon>
        <taxon>Metazoa</taxon>
        <taxon>Ecdysozoa</taxon>
        <taxon>Arthropoda</taxon>
        <taxon>Chelicerata</taxon>
        <taxon>Arachnida</taxon>
        <taxon>Araneae</taxon>
        <taxon>Araneomorphae</taxon>
        <taxon>Entelegynae</taxon>
        <taxon>Araneoidea</taxon>
        <taxon>Nephilidae</taxon>
        <taxon>Trichonephila</taxon>
    </lineage>
</organism>
<name>A0A8X6JAR9_TRICU</name>
<evidence type="ECO:0000313" key="3">
    <source>
        <dbReference type="Proteomes" id="UP000887116"/>
    </source>
</evidence>
<evidence type="ECO:0000256" key="1">
    <source>
        <dbReference type="SAM" id="MobiDB-lite"/>
    </source>
</evidence>
<dbReference type="EMBL" id="BMAO01037464">
    <property type="protein sequence ID" value="GFR17888.1"/>
    <property type="molecule type" value="Genomic_DNA"/>
</dbReference>
<reference evidence="2" key="1">
    <citation type="submission" date="2020-07" db="EMBL/GenBank/DDBJ databases">
        <title>Multicomponent nature underlies the extraordinary mechanical properties of spider dragline silk.</title>
        <authorList>
            <person name="Kono N."/>
            <person name="Nakamura H."/>
            <person name="Mori M."/>
            <person name="Yoshida Y."/>
            <person name="Ohtoshi R."/>
            <person name="Malay A.D."/>
            <person name="Moran D.A.P."/>
            <person name="Tomita M."/>
            <person name="Numata K."/>
            <person name="Arakawa K."/>
        </authorList>
    </citation>
    <scope>NUCLEOTIDE SEQUENCE</scope>
</reference>
<gene>
    <name evidence="2" type="ORF">TNCT_111731</name>
</gene>
<dbReference type="Proteomes" id="UP000887116">
    <property type="component" value="Unassembled WGS sequence"/>
</dbReference>
<dbReference type="AlphaFoldDB" id="A0A8X6JAR9"/>
<proteinExistence type="predicted"/>
<evidence type="ECO:0000313" key="2">
    <source>
        <dbReference type="EMBL" id="GFR17888.1"/>
    </source>
</evidence>